<dbReference type="Proteomes" id="UP001356095">
    <property type="component" value="Unassembled WGS sequence"/>
</dbReference>
<evidence type="ECO:0000256" key="2">
    <source>
        <dbReference type="SAM" id="MobiDB-lite"/>
    </source>
</evidence>
<dbReference type="RefSeq" id="WP_330093972.1">
    <property type="nucleotide sequence ID" value="NZ_JAUZMY010000026.1"/>
</dbReference>
<feature type="domain" description="Acb2/Tad1 hairpin" evidence="3">
    <location>
        <begin position="4"/>
        <end position="67"/>
    </location>
</feature>
<evidence type="ECO:0000256" key="1">
    <source>
        <dbReference type="ARBA" id="ARBA00022741"/>
    </source>
</evidence>
<dbReference type="EMBL" id="JAUZMY010000026">
    <property type="protein sequence ID" value="MEE2040203.1"/>
    <property type="molecule type" value="Genomic_DNA"/>
</dbReference>
<dbReference type="Pfam" id="PF24729">
    <property type="entry name" value="Acb2_Tad1_hairpin"/>
    <property type="match status" value="1"/>
</dbReference>
<name>A0ABU7KD85_9ACTN</name>
<proteinExistence type="predicted"/>
<evidence type="ECO:0000313" key="4">
    <source>
        <dbReference type="EMBL" id="MEE2040203.1"/>
    </source>
</evidence>
<dbReference type="InterPro" id="IPR056098">
    <property type="entry name" value="Acb2/Tad1_hairpin"/>
</dbReference>
<keyword evidence="1" id="KW-0547">Nucleotide-binding</keyword>
<organism evidence="4 5">
    <name type="scientific">Nocardiopsis codii</name>
    <dbReference type="NCBI Taxonomy" id="3065942"/>
    <lineage>
        <taxon>Bacteria</taxon>
        <taxon>Bacillati</taxon>
        <taxon>Actinomycetota</taxon>
        <taxon>Actinomycetes</taxon>
        <taxon>Streptosporangiales</taxon>
        <taxon>Nocardiopsidaceae</taxon>
        <taxon>Nocardiopsis</taxon>
    </lineage>
</organism>
<protein>
    <recommendedName>
        <fullName evidence="3">Acb2/Tad1 hairpin domain-containing protein</fullName>
    </recommendedName>
</protein>
<accession>A0ABU7KD85</accession>
<reference evidence="4 5" key="1">
    <citation type="submission" date="2023-08" db="EMBL/GenBank/DDBJ databases">
        <authorList>
            <person name="Girao M."/>
            <person name="Carvalho M.F."/>
        </authorList>
    </citation>
    <scope>NUCLEOTIDE SEQUENCE [LARGE SCALE GENOMIC DNA]</scope>
    <source>
        <strain evidence="4 5">CT-R113</strain>
    </source>
</reference>
<gene>
    <name evidence="4" type="ORF">Q8791_23580</name>
</gene>
<feature type="region of interest" description="Disordered" evidence="2">
    <location>
        <begin position="69"/>
        <end position="99"/>
    </location>
</feature>
<feature type="compositionally biased region" description="Basic and acidic residues" evidence="2">
    <location>
        <begin position="87"/>
        <end position="99"/>
    </location>
</feature>
<comment type="caution">
    <text evidence="4">The sequence shown here is derived from an EMBL/GenBank/DDBJ whole genome shotgun (WGS) entry which is preliminary data.</text>
</comment>
<evidence type="ECO:0000313" key="5">
    <source>
        <dbReference type="Proteomes" id="UP001356095"/>
    </source>
</evidence>
<evidence type="ECO:0000259" key="3">
    <source>
        <dbReference type="Pfam" id="PF24729"/>
    </source>
</evidence>
<keyword evidence="5" id="KW-1185">Reference proteome</keyword>
<sequence length="99" mass="10755">MRPADIDHRYKYHPSNTPDAITAHETVRGGAFGFAHLINTHVPDGPDKDLALNALDDVLFRANAGIARRGRPSGPCRCNPRLRTKGRGLDEDTRPGAGT</sequence>